<evidence type="ECO:0008006" key="4">
    <source>
        <dbReference type="Google" id="ProtNLM"/>
    </source>
</evidence>
<dbReference type="Pfam" id="PF13424">
    <property type="entry name" value="TPR_12"/>
    <property type="match status" value="1"/>
</dbReference>
<dbReference type="Proteomes" id="UP000799440">
    <property type="component" value="Unassembled WGS sequence"/>
</dbReference>
<dbReference type="AlphaFoldDB" id="A0A6A6VMW1"/>
<reference evidence="2" key="1">
    <citation type="journal article" date="2020" name="Stud. Mycol.">
        <title>101 Dothideomycetes genomes: a test case for predicting lifestyles and emergence of pathogens.</title>
        <authorList>
            <person name="Haridas S."/>
            <person name="Albert R."/>
            <person name="Binder M."/>
            <person name="Bloem J."/>
            <person name="Labutti K."/>
            <person name="Salamov A."/>
            <person name="Andreopoulos B."/>
            <person name="Baker S."/>
            <person name="Barry K."/>
            <person name="Bills G."/>
            <person name="Bluhm B."/>
            <person name="Cannon C."/>
            <person name="Castanera R."/>
            <person name="Culley D."/>
            <person name="Daum C."/>
            <person name="Ezra D."/>
            <person name="Gonzalez J."/>
            <person name="Henrissat B."/>
            <person name="Kuo A."/>
            <person name="Liang C."/>
            <person name="Lipzen A."/>
            <person name="Lutzoni F."/>
            <person name="Magnuson J."/>
            <person name="Mondo S."/>
            <person name="Nolan M."/>
            <person name="Ohm R."/>
            <person name="Pangilinan J."/>
            <person name="Park H.-J."/>
            <person name="Ramirez L."/>
            <person name="Alfaro M."/>
            <person name="Sun H."/>
            <person name="Tritt A."/>
            <person name="Yoshinaga Y."/>
            <person name="Zwiers L.-H."/>
            <person name="Turgeon B."/>
            <person name="Goodwin S."/>
            <person name="Spatafora J."/>
            <person name="Crous P."/>
            <person name="Grigoriev I."/>
        </authorList>
    </citation>
    <scope>NUCLEOTIDE SEQUENCE</scope>
    <source>
        <strain evidence="2">CBS 119925</strain>
    </source>
</reference>
<feature type="signal peptide" evidence="1">
    <location>
        <begin position="1"/>
        <end position="22"/>
    </location>
</feature>
<evidence type="ECO:0000313" key="3">
    <source>
        <dbReference type="Proteomes" id="UP000799440"/>
    </source>
</evidence>
<sequence>MPILPRISGTFAYLALGSLAEAEDMVLPCVQWIESSKVQWEFNAKRTGGALYALGNLRLAQGREDDGYALHERALTHYRSTLGKTHFYTAKASMKMSEYCVRRLEYSEALQHIENALEAWSNRKIFEGYRARASYRKARVFDFMDNKLKAKGLFLKAEKMRLSWLKAFRPFYEPKGPEDYDALVPCYVR</sequence>
<accession>A0A6A6VMW1</accession>
<dbReference type="SUPFAM" id="SSF48452">
    <property type="entry name" value="TPR-like"/>
    <property type="match status" value="1"/>
</dbReference>
<dbReference type="EMBL" id="MU006562">
    <property type="protein sequence ID" value="KAF2751159.1"/>
    <property type="molecule type" value="Genomic_DNA"/>
</dbReference>
<dbReference type="InterPro" id="IPR011990">
    <property type="entry name" value="TPR-like_helical_dom_sf"/>
</dbReference>
<dbReference type="Gene3D" id="1.25.40.10">
    <property type="entry name" value="Tetratricopeptide repeat domain"/>
    <property type="match status" value="1"/>
</dbReference>
<organism evidence="2 3">
    <name type="scientific">Sporormia fimetaria CBS 119925</name>
    <dbReference type="NCBI Taxonomy" id="1340428"/>
    <lineage>
        <taxon>Eukaryota</taxon>
        <taxon>Fungi</taxon>
        <taxon>Dikarya</taxon>
        <taxon>Ascomycota</taxon>
        <taxon>Pezizomycotina</taxon>
        <taxon>Dothideomycetes</taxon>
        <taxon>Pleosporomycetidae</taxon>
        <taxon>Pleosporales</taxon>
        <taxon>Sporormiaceae</taxon>
        <taxon>Sporormia</taxon>
    </lineage>
</organism>
<evidence type="ECO:0000256" key="1">
    <source>
        <dbReference type="SAM" id="SignalP"/>
    </source>
</evidence>
<gene>
    <name evidence="2" type="ORF">M011DRAFT_503171</name>
</gene>
<evidence type="ECO:0000313" key="2">
    <source>
        <dbReference type="EMBL" id="KAF2751159.1"/>
    </source>
</evidence>
<keyword evidence="3" id="KW-1185">Reference proteome</keyword>
<dbReference type="OrthoDB" id="6161812at2759"/>
<feature type="chain" id="PRO_5025666151" description="TPR-like protein" evidence="1">
    <location>
        <begin position="23"/>
        <end position="189"/>
    </location>
</feature>
<proteinExistence type="predicted"/>
<keyword evidence="1" id="KW-0732">Signal</keyword>
<protein>
    <recommendedName>
        <fullName evidence="4">TPR-like protein</fullName>
    </recommendedName>
</protein>
<name>A0A6A6VMW1_9PLEO</name>